<proteinExistence type="predicted"/>
<feature type="compositionally biased region" description="Basic and acidic residues" evidence="2">
    <location>
        <begin position="1"/>
        <end position="13"/>
    </location>
</feature>
<gene>
    <name evidence="3" type="ORF">FSB_LOCUS37447</name>
</gene>
<dbReference type="PANTHER" id="PTHR33499:SF11">
    <property type="entry name" value="NO APICAL MERISTEM-ASSOCIATED C-TERMINAL DOMAIN-CONTAINING PROTEIN"/>
    <property type="match status" value="1"/>
</dbReference>
<name>A0A2N9HCE0_FAGSY</name>
<dbReference type="InterPro" id="IPR004252">
    <property type="entry name" value="Probable_transposase_24"/>
</dbReference>
<organism evidence="3">
    <name type="scientific">Fagus sylvatica</name>
    <name type="common">Beechnut</name>
    <dbReference type="NCBI Taxonomy" id="28930"/>
    <lineage>
        <taxon>Eukaryota</taxon>
        <taxon>Viridiplantae</taxon>
        <taxon>Streptophyta</taxon>
        <taxon>Embryophyta</taxon>
        <taxon>Tracheophyta</taxon>
        <taxon>Spermatophyta</taxon>
        <taxon>Magnoliopsida</taxon>
        <taxon>eudicotyledons</taxon>
        <taxon>Gunneridae</taxon>
        <taxon>Pentapetalae</taxon>
        <taxon>rosids</taxon>
        <taxon>fabids</taxon>
        <taxon>Fagales</taxon>
        <taxon>Fagaceae</taxon>
        <taxon>Fagus</taxon>
    </lineage>
</organism>
<keyword evidence="1" id="KW-0175">Coiled coil</keyword>
<sequence>MSGKFGMEREKKQGRGSTRNLKLAKEFKGKRFPITWLNGRAVGEHARSLINECTKLVREEHNVPLKVKTWRDVPYEKKRKLFDNILEFFEVEGREEDVWRQMGSSLKNYRDSLKRKWLKPYGDAIEEARANVPPGIAKDDWNDLVDWWTNEDYMEMCLINKKNRGENKIVHTSGSKSFQQRNVEEILGLWGLIVGAKVGVFGADFGELGFWSGYLNGEGHLLIAITNSIFEIEKTGHQITRVQLFEITHVQSDGLAVNKETQDSLMTLRSLTTQVNEGSLQMSEDQMFVEVFGPERHGRVRGYGAGVTATKLWGSSSSKINDLEKRLQESEQMRLEANAKANAKVELLEEQVIQLKDLLEERSTQMEQQAIRVEALMAQMMAYMTPRETGKKKKTARVA</sequence>
<evidence type="ECO:0000313" key="3">
    <source>
        <dbReference type="EMBL" id="SPD09565.1"/>
    </source>
</evidence>
<feature type="region of interest" description="Disordered" evidence="2">
    <location>
        <begin position="1"/>
        <end position="20"/>
    </location>
</feature>
<dbReference type="Pfam" id="PF03004">
    <property type="entry name" value="Transposase_24"/>
    <property type="match status" value="2"/>
</dbReference>
<feature type="coiled-coil region" evidence="1">
    <location>
        <begin position="320"/>
        <end position="368"/>
    </location>
</feature>
<evidence type="ECO:0000256" key="2">
    <source>
        <dbReference type="SAM" id="MobiDB-lite"/>
    </source>
</evidence>
<protein>
    <submittedName>
        <fullName evidence="3">Uncharacterized protein</fullName>
    </submittedName>
</protein>
<dbReference type="AlphaFoldDB" id="A0A2N9HCE0"/>
<dbReference type="EMBL" id="OIVN01003221">
    <property type="protein sequence ID" value="SPD09565.1"/>
    <property type="molecule type" value="Genomic_DNA"/>
</dbReference>
<reference evidence="3" key="1">
    <citation type="submission" date="2018-02" db="EMBL/GenBank/DDBJ databases">
        <authorList>
            <person name="Cohen D.B."/>
            <person name="Kent A.D."/>
        </authorList>
    </citation>
    <scope>NUCLEOTIDE SEQUENCE</scope>
</reference>
<dbReference type="PANTHER" id="PTHR33499">
    <property type="entry name" value="OS12G0282400 PROTEIN-RELATED"/>
    <property type="match status" value="1"/>
</dbReference>
<evidence type="ECO:0000256" key="1">
    <source>
        <dbReference type="SAM" id="Coils"/>
    </source>
</evidence>
<accession>A0A2N9HCE0</accession>